<evidence type="ECO:0000256" key="1">
    <source>
        <dbReference type="ARBA" id="ARBA00023015"/>
    </source>
</evidence>
<dbReference type="SUPFAM" id="SSF48498">
    <property type="entry name" value="Tetracyclin repressor-like, C-terminal domain"/>
    <property type="match status" value="1"/>
</dbReference>
<dbReference type="InterPro" id="IPR009057">
    <property type="entry name" value="Homeodomain-like_sf"/>
</dbReference>
<dbReference type="InterPro" id="IPR036271">
    <property type="entry name" value="Tet_transcr_reg_TetR-rel_C_sf"/>
</dbReference>
<accession>A0A1M7YTX0</accession>
<dbReference type="SUPFAM" id="SSF46689">
    <property type="entry name" value="Homeodomain-like"/>
    <property type="match status" value="1"/>
</dbReference>
<reference evidence="5" key="1">
    <citation type="submission" date="2016-12" db="EMBL/GenBank/DDBJ databases">
        <authorList>
            <person name="Rodrigo-Torres L."/>
            <person name="Arahal R.D."/>
            <person name="Lucena T."/>
        </authorList>
    </citation>
    <scope>NUCLEOTIDE SEQUENCE [LARGE SCALE GENOMIC DNA]</scope>
</reference>
<dbReference type="InterPro" id="IPR025996">
    <property type="entry name" value="MT1864/Rv1816-like_C"/>
</dbReference>
<keyword evidence="1" id="KW-0805">Transcription regulation</keyword>
<evidence type="ECO:0000313" key="5">
    <source>
        <dbReference type="Proteomes" id="UP000184600"/>
    </source>
</evidence>
<keyword evidence="5" id="KW-1185">Reference proteome</keyword>
<proteinExistence type="predicted"/>
<evidence type="ECO:0000259" key="3">
    <source>
        <dbReference type="Pfam" id="PF13305"/>
    </source>
</evidence>
<dbReference type="EMBL" id="FRFG01000019">
    <property type="protein sequence ID" value="SHO56063.1"/>
    <property type="molecule type" value="Genomic_DNA"/>
</dbReference>
<name>A0A1M7YTX0_9VIBR</name>
<keyword evidence="2" id="KW-0804">Transcription</keyword>
<evidence type="ECO:0000256" key="2">
    <source>
        <dbReference type="ARBA" id="ARBA00023163"/>
    </source>
</evidence>
<dbReference type="Gene3D" id="1.10.357.10">
    <property type="entry name" value="Tetracycline Repressor, domain 2"/>
    <property type="match status" value="1"/>
</dbReference>
<dbReference type="RefSeq" id="WP_073581634.1">
    <property type="nucleotide sequence ID" value="NZ_AP024897.1"/>
</dbReference>
<dbReference type="OrthoDB" id="7223515at2"/>
<dbReference type="Proteomes" id="UP000184600">
    <property type="component" value="Unassembled WGS sequence"/>
</dbReference>
<evidence type="ECO:0000313" key="4">
    <source>
        <dbReference type="EMBL" id="SHO56063.1"/>
    </source>
</evidence>
<dbReference type="AlphaFoldDB" id="A0A1M7YTX0"/>
<dbReference type="Pfam" id="PF13305">
    <property type="entry name" value="TetR_C_33"/>
    <property type="match status" value="1"/>
</dbReference>
<protein>
    <recommendedName>
        <fullName evidence="3">HTH-type transcriptional regulator MT1864/Rv1816-like C-terminal domain-containing protein</fullName>
    </recommendedName>
</protein>
<organism evidence="4 5">
    <name type="scientific">Vibrio quintilis</name>
    <dbReference type="NCBI Taxonomy" id="1117707"/>
    <lineage>
        <taxon>Bacteria</taxon>
        <taxon>Pseudomonadati</taxon>
        <taxon>Pseudomonadota</taxon>
        <taxon>Gammaproteobacteria</taxon>
        <taxon>Vibrionales</taxon>
        <taxon>Vibrionaceae</taxon>
        <taxon>Vibrio</taxon>
    </lineage>
</organism>
<dbReference type="STRING" id="1117707.VQ7734_01826"/>
<gene>
    <name evidence="4" type="ORF">VQ7734_01826</name>
</gene>
<feature type="domain" description="HTH-type transcriptional regulator MT1864/Rv1816-like C-terminal" evidence="3">
    <location>
        <begin position="88"/>
        <end position="189"/>
    </location>
</feature>
<sequence>MARRNDHTREELIQLTLDQVKEFLNHRPHHDLSLRKIATMIGYVPSTLVNIFGSYNILLLHAVSQTLDELATESSAVIEKSEDTRDSLFQLAYCYHDFAQKHPFRWQLIFQHNMHGDPLPEWHAKRIEGMTSMLESILQNLAPQRSREEVLKTSRVLWAGVHGITLLSVDDKFFSEQPIDGKDLIANLINQYLQDW</sequence>